<dbReference type="InParanoid" id="K5UNJ8"/>
<dbReference type="HOGENOM" id="CLU_2528207_0_0_1"/>
<accession>K5UNJ8</accession>
<evidence type="ECO:0000256" key="1">
    <source>
        <dbReference type="SAM" id="Phobius"/>
    </source>
</evidence>
<evidence type="ECO:0000313" key="3">
    <source>
        <dbReference type="Proteomes" id="UP000008370"/>
    </source>
</evidence>
<keyword evidence="3" id="KW-1185">Reference proteome</keyword>
<keyword evidence="1" id="KW-0472">Membrane</keyword>
<dbReference type="RefSeq" id="XP_007400447.1">
    <property type="nucleotide sequence ID" value="XM_007400385.1"/>
</dbReference>
<dbReference type="KEGG" id="pco:PHACADRAFT_263340"/>
<dbReference type="Proteomes" id="UP000008370">
    <property type="component" value="Unassembled WGS sequence"/>
</dbReference>
<protein>
    <submittedName>
        <fullName evidence="2">Uncharacterized protein</fullName>
    </submittedName>
</protein>
<feature type="transmembrane region" description="Helical" evidence="1">
    <location>
        <begin position="66"/>
        <end position="83"/>
    </location>
</feature>
<name>K5UNJ8_PHACS</name>
<dbReference type="EMBL" id="JH930477">
    <property type="protein sequence ID" value="EKM51301.1"/>
    <property type="molecule type" value="Genomic_DNA"/>
</dbReference>
<gene>
    <name evidence="2" type="ORF">PHACADRAFT_263340</name>
</gene>
<keyword evidence="1" id="KW-0812">Transmembrane</keyword>
<evidence type="ECO:0000313" key="2">
    <source>
        <dbReference type="EMBL" id="EKM51301.1"/>
    </source>
</evidence>
<reference evidence="2 3" key="1">
    <citation type="journal article" date="2012" name="BMC Genomics">
        <title>Comparative genomics of the white-rot fungi, Phanerochaete carnosa and P. chrysosporium, to elucidate the genetic basis of the distinct wood types they colonize.</title>
        <authorList>
            <person name="Suzuki H."/>
            <person name="MacDonald J."/>
            <person name="Syed K."/>
            <person name="Salamov A."/>
            <person name="Hori C."/>
            <person name="Aerts A."/>
            <person name="Henrissat B."/>
            <person name="Wiebenga A."/>
            <person name="vanKuyk P.A."/>
            <person name="Barry K."/>
            <person name="Lindquist E."/>
            <person name="LaButti K."/>
            <person name="Lapidus A."/>
            <person name="Lucas S."/>
            <person name="Coutinho P."/>
            <person name="Gong Y."/>
            <person name="Samejima M."/>
            <person name="Mahadevan R."/>
            <person name="Abou-Zaid M."/>
            <person name="de Vries R.P."/>
            <person name="Igarashi K."/>
            <person name="Yadav J.S."/>
            <person name="Grigoriev I.V."/>
            <person name="Master E.R."/>
        </authorList>
    </citation>
    <scope>NUCLEOTIDE SEQUENCE [LARGE SCALE GENOMIC DNA]</scope>
    <source>
        <strain evidence="2 3">HHB-10118-sp</strain>
    </source>
</reference>
<organism evidence="2 3">
    <name type="scientific">Phanerochaete carnosa (strain HHB-10118-sp)</name>
    <name type="common">White-rot fungus</name>
    <name type="synonym">Peniophora carnosa</name>
    <dbReference type="NCBI Taxonomy" id="650164"/>
    <lineage>
        <taxon>Eukaryota</taxon>
        <taxon>Fungi</taxon>
        <taxon>Dikarya</taxon>
        <taxon>Basidiomycota</taxon>
        <taxon>Agaricomycotina</taxon>
        <taxon>Agaricomycetes</taxon>
        <taxon>Polyporales</taxon>
        <taxon>Phanerochaetaceae</taxon>
        <taxon>Phanerochaete</taxon>
    </lineage>
</organism>
<sequence length="84" mass="9325">MDVANAPVTYYITLSTRARTSKAALYMTLTLVCDALLVCWMRDEVSSAHTSCTKVYRVFVVCDRKYPIIVVPCILLLAAIGTFS</sequence>
<dbReference type="GeneID" id="18918529"/>
<keyword evidence="1" id="KW-1133">Transmembrane helix</keyword>
<dbReference type="AlphaFoldDB" id="K5UNJ8"/>
<dbReference type="OrthoDB" id="2753342at2759"/>
<proteinExistence type="predicted"/>